<keyword evidence="1" id="KW-0472">Membrane</keyword>
<gene>
    <name evidence="2" type="ORF">GCM10011416_23280</name>
</gene>
<keyword evidence="3" id="KW-1185">Reference proteome</keyword>
<feature type="transmembrane region" description="Helical" evidence="1">
    <location>
        <begin position="30"/>
        <end position="47"/>
    </location>
</feature>
<comment type="caution">
    <text evidence="2">The sequence shown here is derived from an EMBL/GenBank/DDBJ whole genome shotgun (WGS) entry which is preliminary data.</text>
</comment>
<evidence type="ECO:0000313" key="2">
    <source>
        <dbReference type="EMBL" id="GGH03628.1"/>
    </source>
</evidence>
<feature type="transmembrane region" description="Helical" evidence="1">
    <location>
        <begin position="6"/>
        <end position="23"/>
    </location>
</feature>
<dbReference type="Proteomes" id="UP000633278">
    <property type="component" value="Unassembled WGS sequence"/>
</dbReference>
<name>A0A917I2S4_9FLAO</name>
<reference evidence="2" key="1">
    <citation type="journal article" date="2014" name="Int. J. Syst. Evol. Microbiol.">
        <title>Complete genome sequence of Corynebacterium casei LMG S-19264T (=DSM 44701T), isolated from a smear-ripened cheese.</title>
        <authorList>
            <consortium name="US DOE Joint Genome Institute (JGI-PGF)"/>
            <person name="Walter F."/>
            <person name="Albersmeier A."/>
            <person name="Kalinowski J."/>
            <person name="Ruckert C."/>
        </authorList>
    </citation>
    <scope>NUCLEOTIDE SEQUENCE</scope>
    <source>
        <strain evidence="2">CGMCC 1.15763</strain>
    </source>
</reference>
<keyword evidence="1" id="KW-1133">Transmembrane helix</keyword>
<keyword evidence="1" id="KW-0812">Transmembrane</keyword>
<evidence type="ECO:0000313" key="3">
    <source>
        <dbReference type="Proteomes" id="UP000633278"/>
    </source>
</evidence>
<evidence type="ECO:0000256" key="1">
    <source>
        <dbReference type="SAM" id="Phobius"/>
    </source>
</evidence>
<organism evidence="2 3">
    <name type="scientific">Polaribacter pacificus</name>
    <dbReference type="NCBI Taxonomy" id="1775173"/>
    <lineage>
        <taxon>Bacteria</taxon>
        <taxon>Pseudomonadati</taxon>
        <taxon>Bacteroidota</taxon>
        <taxon>Flavobacteriia</taxon>
        <taxon>Flavobacteriales</taxon>
        <taxon>Flavobacteriaceae</taxon>
    </lineage>
</organism>
<protein>
    <submittedName>
        <fullName evidence="2">Uncharacterized protein</fullName>
    </submittedName>
</protein>
<dbReference type="RefSeq" id="WP_229664954.1">
    <property type="nucleotide sequence ID" value="NZ_BMJW01000003.1"/>
</dbReference>
<dbReference type="EMBL" id="BMJW01000003">
    <property type="protein sequence ID" value="GGH03628.1"/>
    <property type="molecule type" value="Genomic_DNA"/>
</dbReference>
<dbReference type="AlphaFoldDB" id="A0A917I2S4"/>
<proteinExistence type="predicted"/>
<accession>A0A917I2S4</accession>
<sequence length="246" mass="27541">MLITIIAAIVIAAVLAFFIVKYLPLKLKPLVSIILLVLAGFLTWKIYDGVMKPINFDKEKKVIYTKVIKQLKMIRDAEIAHKEATGQYTKDMDALIKFIDTGKIAITQTINVTEEVNKGTRYQKIMVEVEKRVTDTIGYEPVISRFTGRDYKNMFNVPGTNKKFTIEVGTLEKVQGLVVPVFEAKVAKDDILTGMDASLVKVEKEVLSTDEIRGAYVSVGSLSEVTTGGNWPPSYDKGDRDKKEDK</sequence>
<reference evidence="2" key="2">
    <citation type="submission" date="2020-09" db="EMBL/GenBank/DDBJ databases">
        <authorList>
            <person name="Sun Q."/>
            <person name="Zhou Y."/>
        </authorList>
    </citation>
    <scope>NUCLEOTIDE SEQUENCE</scope>
    <source>
        <strain evidence="2">CGMCC 1.15763</strain>
    </source>
</reference>